<protein>
    <recommendedName>
        <fullName evidence="7">Superoxide dismutase</fullName>
        <ecNumber evidence="7">1.15.1.1</ecNumber>
    </recommendedName>
</protein>
<evidence type="ECO:0000256" key="5">
    <source>
        <dbReference type="ARBA" id="ARBA00049204"/>
    </source>
</evidence>
<dbReference type="PROSITE" id="PS00088">
    <property type="entry name" value="SOD_MN"/>
    <property type="match status" value="1"/>
</dbReference>
<dbReference type="STRING" id="658167.SAMN04488135_107158"/>
<dbReference type="RefSeq" id="WP_073104073.1">
    <property type="nucleotide sequence ID" value="NZ_FQXE01000007.1"/>
</dbReference>
<dbReference type="PANTHER" id="PTHR42769:SF3">
    <property type="entry name" value="SUPEROXIDE DISMUTASE [FE] 2, CHLOROPLASTIC"/>
    <property type="match status" value="1"/>
</dbReference>
<dbReference type="PIRSF" id="PIRSF000349">
    <property type="entry name" value="SODismutase"/>
    <property type="match status" value="1"/>
</dbReference>
<dbReference type="GO" id="GO:0046914">
    <property type="term" value="F:transition metal ion binding"/>
    <property type="evidence" value="ECO:0007669"/>
    <property type="project" value="UniProtKB-ARBA"/>
</dbReference>
<evidence type="ECO:0000256" key="4">
    <source>
        <dbReference type="ARBA" id="ARBA00023004"/>
    </source>
</evidence>
<feature type="binding site" evidence="6">
    <location>
        <position position="157"/>
    </location>
    <ligand>
        <name>Mn(2+)</name>
        <dbReference type="ChEBI" id="CHEBI:29035"/>
    </ligand>
</feature>
<dbReference type="InterPro" id="IPR036314">
    <property type="entry name" value="SOD_C_sf"/>
</dbReference>
<evidence type="ECO:0000259" key="8">
    <source>
        <dbReference type="Pfam" id="PF00081"/>
    </source>
</evidence>
<evidence type="ECO:0000256" key="2">
    <source>
        <dbReference type="ARBA" id="ARBA00022723"/>
    </source>
</evidence>
<feature type="binding site" evidence="6">
    <location>
        <position position="161"/>
    </location>
    <ligand>
        <name>Mn(2+)</name>
        <dbReference type="ChEBI" id="CHEBI:29035"/>
    </ligand>
</feature>
<evidence type="ECO:0000313" key="10">
    <source>
        <dbReference type="EMBL" id="SHI03605.1"/>
    </source>
</evidence>
<dbReference type="AlphaFoldDB" id="A0A1M5XUU8"/>
<dbReference type="FunFam" id="3.55.40.20:FF:000001">
    <property type="entry name" value="Superoxide dismutase"/>
    <property type="match status" value="1"/>
</dbReference>
<dbReference type="Pfam" id="PF00081">
    <property type="entry name" value="Sod_Fe_N"/>
    <property type="match status" value="1"/>
</dbReference>
<dbReference type="SUPFAM" id="SSF46609">
    <property type="entry name" value="Fe,Mn superoxide dismutase (SOD), N-terminal domain"/>
    <property type="match status" value="1"/>
</dbReference>
<dbReference type="GO" id="GO:0004784">
    <property type="term" value="F:superoxide dismutase activity"/>
    <property type="evidence" value="ECO:0007669"/>
    <property type="project" value="UniProtKB-EC"/>
</dbReference>
<dbReference type="FunFam" id="1.10.287.990:FF:000002">
    <property type="entry name" value="Superoxide dismutase"/>
    <property type="match status" value="1"/>
</dbReference>
<dbReference type="EMBL" id="FQXE01000007">
    <property type="protein sequence ID" value="SHI03605.1"/>
    <property type="molecule type" value="Genomic_DNA"/>
</dbReference>
<evidence type="ECO:0000256" key="1">
    <source>
        <dbReference type="ARBA" id="ARBA00008714"/>
    </source>
</evidence>
<evidence type="ECO:0000259" key="9">
    <source>
        <dbReference type="Pfam" id="PF02777"/>
    </source>
</evidence>
<dbReference type="PANTHER" id="PTHR42769">
    <property type="entry name" value="SUPEROXIDE DISMUTASE"/>
    <property type="match status" value="1"/>
</dbReference>
<keyword evidence="3 7" id="KW-0560">Oxidoreductase</keyword>
<organism evidence="10 11">
    <name type="scientific">Pollutimonas bauzanensis</name>
    <dbReference type="NCBI Taxonomy" id="658167"/>
    <lineage>
        <taxon>Bacteria</taxon>
        <taxon>Pseudomonadati</taxon>
        <taxon>Pseudomonadota</taxon>
        <taxon>Betaproteobacteria</taxon>
        <taxon>Burkholderiales</taxon>
        <taxon>Alcaligenaceae</taxon>
        <taxon>Pollutimonas</taxon>
    </lineage>
</organism>
<dbReference type="EC" id="1.15.1.1" evidence="7"/>
<dbReference type="Pfam" id="PF02777">
    <property type="entry name" value="Sod_Fe_C"/>
    <property type="match status" value="1"/>
</dbReference>
<dbReference type="InterPro" id="IPR019831">
    <property type="entry name" value="Mn/Fe_SOD_N"/>
</dbReference>
<feature type="domain" description="Manganese/iron superoxide dismutase N-terminal" evidence="8">
    <location>
        <begin position="3"/>
        <end position="82"/>
    </location>
</feature>
<sequence length="192" mass="21116">MAFTLPPLPYPLDALAPHISKETLEFHYGKHHQTYVTNLNNLIAGTEFESASLEDIVKKSSGGVFNNAAQVWNHTFYWNSLSPKGGGAPTGALLEAINAKWGGVDAFKEAFNKSAAGNFGSGWTWLVKKSDGSVDIVNTSNAATPITTSDVPLLTCDVWEHAYYIDYRNARPKYLENFWNLVNWEFAAANLG</sequence>
<reference evidence="10 11" key="1">
    <citation type="submission" date="2016-11" db="EMBL/GenBank/DDBJ databases">
        <authorList>
            <person name="Jaros S."/>
            <person name="Januszkiewicz K."/>
            <person name="Wedrychowicz H."/>
        </authorList>
    </citation>
    <scope>NUCLEOTIDE SEQUENCE [LARGE SCALE GENOMIC DNA]</scope>
    <source>
        <strain evidence="10 11">CGMCC 1.10190</strain>
    </source>
</reference>
<dbReference type="Proteomes" id="UP000184226">
    <property type="component" value="Unassembled WGS sequence"/>
</dbReference>
<keyword evidence="2 6" id="KW-0479">Metal-binding</keyword>
<keyword evidence="11" id="KW-1185">Reference proteome</keyword>
<dbReference type="InterPro" id="IPR019833">
    <property type="entry name" value="Mn/Fe_SOD_BS"/>
</dbReference>
<dbReference type="SUPFAM" id="SSF54719">
    <property type="entry name" value="Fe,Mn superoxide dismutase (SOD), C-terminal domain"/>
    <property type="match status" value="1"/>
</dbReference>
<dbReference type="Gene3D" id="3.55.40.20">
    <property type="entry name" value="Iron/manganese superoxide dismutase, C-terminal domain"/>
    <property type="match status" value="1"/>
</dbReference>
<evidence type="ECO:0000313" key="11">
    <source>
        <dbReference type="Proteomes" id="UP000184226"/>
    </source>
</evidence>
<proteinExistence type="inferred from homology"/>
<comment type="catalytic activity">
    <reaction evidence="5 7">
        <text>2 superoxide + 2 H(+) = H2O2 + O2</text>
        <dbReference type="Rhea" id="RHEA:20696"/>
        <dbReference type="ChEBI" id="CHEBI:15378"/>
        <dbReference type="ChEBI" id="CHEBI:15379"/>
        <dbReference type="ChEBI" id="CHEBI:16240"/>
        <dbReference type="ChEBI" id="CHEBI:18421"/>
        <dbReference type="EC" id="1.15.1.1"/>
    </reaction>
</comment>
<evidence type="ECO:0000256" key="3">
    <source>
        <dbReference type="ARBA" id="ARBA00023002"/>
    </source>
</evidence>
<dbReference type="Gene3D" id="1.10.287.990">
    <property type="entry name" value="Fe,Mn superoxide dismutase (SOD) domain"/>
    <property type="match status" value="1"/>
</dbReference>
<feature type="binding site" evidence="6">
    <location>
        <position position="74"/>
    </location>
    <ligand>
        <name>Mn(2+)</name>
        <dbReference type="ChEBI" id="CHEBI:29035"/>
    </ligand>
</feature>
<dbReference type="GO" id="GO:0005737">
    <property type="term" value="C:cytoplasm"/>
    <property type="evidence" value="ECO:0007669"/>
    <property type="project" value="UniProtKB-ARBA"/>
</dbReference>
<gene>
    <name evidence="10" type="ORF">SAMN04488135_107158</name>
</gene>
<feature type="domain" description="Manganese/iron superoxide dismutase C-terminal" evidence="9">
    <location>
        <begin position="89"/>
        <end position="189"/>
    </location>
</feature>
<evidence type="ECO:0000256" key="7">
    <source>
        <dbReference type="RuleBase" id="RU000414"/>
    </source>
</evidence>
<dbReference type="InterPro" id="IPR036324">
    <property type="entry name" value="Mn/Fe_SOD_N_sf"/>
</dbReference>
<dbReference type="PRINTS" id="PR01703">
    <property type="entry name" value="MNSODISMTASE"/>
</dbReference>
<evidence type="ECO:0000256" key="6">
    <source>
        <dbReference type="PIRSR" id="PIRSR000349-1"/>
    </source>
</evidence>
<dbReference type="InterPro" id="IPR019832">
    <property type="entry name" value="Mn/Fe_SOD_C"/>
</dbReference>
<comment type="function">
    <text evidence="7">Destroys radicals which are normally produced within the cells and which are toxic to biological systems.</text>
</comment>
<comment type="similarity">
    <text evidence="1 7">Belongs to the iron/manganese superoxide dismutase family.</text>
</comment>
<accession>A0A1M5XUU8</accession>
<feature type="binding site" evidence="6">
    <location>
        <position position="27"/>
    </location>
    <ligand>
        <name>Mn(2+)</name>
        <dbReference type="ChEBI" id="CHEBI:29035"/>
    </ligand>
</feature>
<dbReference type="InterPro" id="IPR001189">
    <property type="entry name" value="Mn/Fe_SOD"/>
</dbReference>
<name>A0A1M5XUU8_9BURK</name>
<keyword evidence="4" id="KW-0408">Iron</keyword>
<dbReference type="OrthoDB" id="9803125at2"/>